<dbReference type="Gene3D" id="3.30.1370.220">
    <property type="match status" value="1"/>
</dbReference>
<sequence>MGNEVGQIKPFPDLKVAFETLARTAIQRSARGIACLILKDSKKATKWVTLKTIADLKDKEWDAKNVKYIKLAMHYGAKKVLIRVLQTGENLDDALGEFKQRKMHWLAYPGAEQADDQKLVTWTKQVFGEDGAIGKNVKYVSSFANNTDHAAIVELANPGTYKSIYGDFTAQEYTVAIAGLIAGMPINRSADNKVMSDLIEVEYFEPKLGKFSLYMDDEKVRVNYGVNSKTTFDSIWKQDTRKIKVVEGMGFVTDDIKDTFRNYWLGIYMCDYDNKMNFCSNVTKVYFKEMAPNVLNGDYNNMIEIDYEAQKRLVILDGKDPEDLTEMEILKYPSGDNVFLVGDVRFSDTMANLSLIIKM</sequence>
<organism evidence="1 2">
    <name type="scientific">Fusobacterium nucleatum subsp. polymorphum</name>
    <name type="common">Fusobacterium polymorphum</name>
    <dbReference type="NCBI Taxonomy" id="76857"/>
    <lineage>
        <taxon>Bacteria</taxon>
        <taxon>Fusobacteriati</taxon>
        <taxon>Fusobacteriota</taxon>
        <taxon>Fusobacteriia</taxon>
        <taxon>Fusobacteriales</taxon>
        <taxon>Fusobacteriaceae</taxon>
        <taxon>Fusobacterium</taxon>
    </lineage>
</organism>
<dbReference type="AlphaFoldDB" id="A0A2C6BVA3"/>
<protein>
    <submittedName>
        <fullName evidence="1">Phage tail sheath protein</fullName>
    </submittedName>
</protein>
<dbReference type="EMBL" id="NIRM01000002">
    <property type="protein sequence ID" value="PHI07775.1"/>
    <property type="molecule type" value="Genomic_DNA"/>
</dbReference>
<reference evidence="1 2" key="1">
    <citation type="submission" date="2017-06" db="EMBL/GenBank/DDBJ databases">
        <title>Draft genome sequence of Fusobacterium nucleatum subsp. polymorphum KCOM 1267 (=ChDC F290).</title>
        <authorList>
            <person name="Kook J.-K."/>
            <person name="Park S.-N."/>
            <person name="Lim Y.K."/>
            <person name="Roh H."/>
        </authorList>
    </citation>
    <scope>NUCLEOTIDE SEQUENCE [LARGE SCALE GENOMIC DNA]</scope>
    <source>
        <strain evidence="2">KCOM 1267(ChDC F290)</strain>
    </source>
</reference>
<dbReference type="Proteomes" id="UP000221504">
    <property type="component" value="Unassembled WGS sequence"/>
</dbReference>
<dbReference type="RefSeq" id="WP_099011217.1">
    <property type="nucleotide sequence ID" value="NZ_CP077154.1"/>
</dbReference>
<accession>A0A2C6BVA3</accession>
<comment type="caution">
    <text evidence="1">The sequence shown here is derived from an EMBL/GenBank/DDBJ whole genome shotgun (WGS) entry which is preliminary data.</text>
</comment>
<evidence type="ECO:0000313" key="2">
    <source>
        <dbReference type="Proteomes" id="UP000221504"/>
    </source>
</evidence>
<gene>
    <name evidence="1" type="ORF">CBG52_05990</name>
</gene>
<dbReference type="Gene3D" id="3.40.50.11790">
    <property type="match status" value="1"/>
</dbReference>
<proteinExistence type="predicted"/>
<name>A0A2C6BVA3_FUSNP</name>
<evidence type="ECO:0000313" key="1">
    <source>
        <dbReference type="EMBL" id="PHI07775.1"/>
    </source>
</evidence>